<evidence type="ECO:0000313" key="2">
    <source>
        <dbReference type="EMBL" id="CAH1106903.1"/>
    </source>
</evidence>
<accession>A0A9P0CVD6</accession>
<dbReference type="Proteomes" id="UP001153636">
    <property type="component" value="Chromosome 2"/>
</dbReference>
<dbReference type="EMBL" id="OV651814">
    <property type="protein sequence ID" value="CAH1106903.1"/>
    <property type="molecule type" value="Genomic_DNA"/>
</dbReference>
<evidence type="ECO:0000313" key="3">
    <source>
        <dbReference type="Proteomes" id="UP001153636"/>
    </source>
</evidence>
<dbReference type="OrthoDB" id="10650144at2759"/>
<name>A0A9P0CVD6_9CUCU</name>
<evidence type="ECO:0000256" key="1">
    <source>
        <dbReference type="SAM" id="MobiDB-lite"/>
    </source>
</evidence>
<dbReference type="AlphaFoldDB" id="A0A9P0CVD6"/>
<feature type="compositionally biased region" description="Acidic residues" evidence="1">
    <location>
        <begin position="346"/>
        <end position="356"/>
    </location>
</feature>
<feature type="region of interest" description="Disordered" evidence="1">
    <location>
        <begin position="346"/>
        <end position="379"/>
    </location>
</feature>
<sequence length="513" mass="59874">MTRSLSPDEVNELEVEYDIDFYIVLLNERDWRMTRPTDPKCVWAALSSPTHSGLQMFLSGVKDNKHFSLPYLKRSLSAFKIAPSMKITFDQTTKPCFNKKLLRNMREDYGLTHYRAFHLGGLGGYVTYVLVMNTSSIQIAKKLTPVTPAPEAPTPKSKSTYFEKLDVAVRMELDLRFPLQYIMYTTAETYPDLTVKSHPFTKNLYPTSLPGSKDTEYALVLFDDGIYYIASKSEIKNRTEATVYWKKHKTFHIAKILKESENKKQLIKLTKQYESNMDYGLVRFDSNIYYIASKSKIKNRTSTEASVYWKKHKTFYVAKILKESENKKQLIKLEKQYKSNEMQAMFDEESEEEVGGEAETSEKFSEGDEEETTNSMLNLQKNGPSYSSIAISRRELYDILTNSCQSKIDDQFKFITSYLKERTGCPDTDLKDINSKIYHFKLEFKSRWLNVGRSRNRFLKKYDNWLDTLISFTRYTQSISIMRGRPTVPFEDSRGFQIIKRYNFNISETCEQI</sequence>
<protein>
    <submittedName>
        <fullName evidence="2">Uncharacterized protein</fullName>
    </submittedName>
</protein>
<proteinExistence type="predicted"/>
<organism evidence="2 3">
    <name type="scientific">Psylliodes chrysocephalus</name>
    <dbReference type="NCBI Taxonomy" id="3402493"/>
    <lineage>
        <taxon>Eukaryota</taxon>
        <taxon>Metazoa</taxon>
        <taxon>Ecdysozoa</taxon>
        <taxon>Arthropoda</taxon>
        <taxon>Hexapoda</taxon>
        <taxon>Insecta</taxon>
        <taxon>Pterygota</taxon>
        <taxon>Neoptera</taxon>
        <taxon>Endopterygota</taxon>
        <taxon>Coleoptera</taxon>
        <taxon>Polyphaga</taxon>
        <taxon>Cucujiformia</taxon>
        <taxon>Chrysomeloidea</taxon>
        <taxon>Chrysomelidae</taxon>
        <taxon>Galerucinae</taxon>
        <taxon>Alticini</taxon>
        <taxon>Psylliodes</taxon>
    </lineage>
</organism>
<keyword evidence="3" id="KW-1185">Reference proteome</keyword>
<reference evidence="2" key="1">
    <citation type="submission" date="2022-01" db="EMBL/GenBank/DDBJ databases">
        <authorList>
            <person name="King R."/>
        </authorList>
    </citation>
    <scope>NUCLEOTIDE SEQUENCE</scope>
</reference>
<gene>
    <name evidence="2" type="ORF">PSYICH_LOCUS6845</name>
</gene>